<organism evidence="1 2">
    <name type="scientific">Circinella minor</name>
    <dbReference type="NCBI Taxonomy" id="1195481"/>
    <lineage>
        <taxon>Eukaryota</taxon>
        <taxon>Fungi</taxon>
        <taxon>Fungi incertae sedis</taxon>
        <taxon>Mucoromycota</taxon>
        <taxon>Mucoromycotina</taxon>
        <taxon>Mucoromycetes</taxon>
        <taxon>Mucorales</taxon>
        <taxon>Lichtheimiaceae</taxon>
        <taxon>Circinella</taxon>
    </lineage>
</organism>
<keyword evidence="2" id="KW-1185">Reference proteome</keyword>
<evidence type="ECO:0000313" key="1">
    <source>
        <dbReference type="EMBL" id="KAG2227199.1"/>
    </source>
</evidence>
<dbReference type="EMBL" id="JAEPRB010000009">
    <property type="protein sequence ID" value="KAG2227199.1"/>
    <property type="molecule type" value="Genomic_DNA"/>
</dbReference>
<proteinExistence type="predicted"/>
<dbReference type="AlphaFoldDB" id="A0A8H7VU57"/>
<comment type="caution">
    <text evidence="1">The sequence shown here is derived from an EMBL/GenBank/DDBJ whole genome shotgun (WGS) entry which is preliminary data.</text>
</comment>
<gene>
    <name evidence="1" type="ORF">INT45_008443</name>
</gene>
<accession>A0A8H7VU57</accession>
<reference evidence="1 2" key="1">
    <citation type="submission" date="2020-12" db="EMBL/GenBank/DDBJ databases">
        <title>Metabolic potential, ecology and presence of endohyphal bacteria is reflected in genomic diversity of Mucoromycotina.</title>
        <authorList>
            <person name="Muszewska A."/>
            <person name="Okrasinska A."/>
            <person name="Steczkiewicz K."/>
            <person name="Drgas O."/>
            <person name="Orlowska M."/>
            <person name="Perlinska-Lenart U."/>
            <person name="Aleksandrzak-Piekarczyk T."/>
            <person name="Szatraj K."/>
            <person name="Zielenkiewicz U."/>
            <person name="Pilsyk S."/>
            <person name="Malc E."/>
            <person name="Mieczkowski P."/>
            <person name="Kruszewska J.S."/>
            <person name="Biernat P."/>
            <person name="Pawlowska J."/>
        </authorList>
    </citation>
    <scope>NUCLEOTIDE SEQUENCE [LARGE SCALE GENOMIC DNA]</scope>
    <source>
        <strain evidence="1 2">CBS 142.35</strain>
    </source>
</reference>
<protein>
    <submittedName>
        <fullName evidence="1">Uncharacterized protein</fullName>
    </submittedName>
</protein>
<dbReference type="Proteomes" id="UP000646827">
    <property type="component" value="Unassembled WGS sequence"/>
</dbReference>
<sequence>MAIARFKVQREATDSLDAAVRLMKETRDDLVHDDDNILTGETLTDDETKILSDITNDDYLDNVIIRLSLSRIVNLIEPKLKQYILPHLDNTEKERLQNTFTTFFSSSVGRRNSKIFIIY</sequence>
<evidence type="ECO:0000313" key="2">
    <source>
        <dbReference type="Proteomes" id="UP000646827"/>
    </source>
</evidence>
<name>A0A8H7VU57_9FUNG</name>